<dbReference type="EMBL" id="VNIM01000018">
    <property type="protein sequence ID" value="TVV75654.1"/>
    <property type="molecule type" value="Genomic_DNA"/>
</dbReference>
<protein>
    <submittedName>
        <fullName evidence="2">Uncharacterized protein</fullName>
    </submittedName>
</protein>
<proteinExistence type="predicted"/>
<dbReference type="Proteomes" id="UP000318681">
    <property type="component" value="Unassembled WGS sequence"/>
</dbReference>
<evidence type="ECO:0000313" key="2">
    <source>
        <dbReference type="EMBL" id="TVV75654.1"/>
    </source>
</evidence>
<feature type="transmembrane region" description="Helical" evidence="1">
    <location>
        <begin position="75"/>
        <end position="97"/>
    </location>
</feature>
<dbReference type="OrthoDB" id="7588864at2"/>
<keyword evidence="1" id="KW-0472">Membrane</keyword>
<name>A0A558R8E4_9SPHN</name>
<keyword evidence="3" id="KW-1185">Reference proteome</keyword>
<feature type="transmembrane region" description="Helical" evidence="1">
    <location>
        <begin position="46"/>
        <end position="68"/>
    </location>
</feature>
<evidence type="ECO:0000256" key="1">
    <source>
        <dbReference type="SAM" id="Phobius"/>
    </source>
</evidence>
<gene>
    <name evidence="2" type="ORF">FOY91_06500</name>
</gene>
<comment type="caution">
    <text evidence="2">The sequence shown here is derived from an EMBL/GenBank/DDBJ whole genome shotgun (WGS) entry which is preliminary data.</text>
</comment>
<sequence>MEAPVKDQRAGFGCLLTILVINALLMGLFALGFTQGPYSSREQELWYRYGSIGFLTGGVVLPAYALLLGGKRASWTIVPLTVWMVAALFAFLVYVFYSGGGV</sequence>
<organism evidence="2 3">
    <name type="scientific">Alterirhizorhabdus solaris</name>
    <dbReference type="NCBI Taxonomy" id="2529389"/>
    <lineage>
        <taxon>Bacteria</taxon>
        <taxon>Pseudomonadati</taxon>
        <taxon>Pseudomonadota</taxon>
        <taxon>Alphaproteobacteria</taxon>
        <taxon>Sphingomonadales</taxon>
        <taxon>Rhizorhabdaceae</taxon>
        <taxon>Alterirhizorhabdus</taxon>
    </lineage>
</organism>
<reference evidence="2 3" key="1">
    <citation type="submission" date="2019-07" db="EMBL/GenBank/DDBJ databases">
        <title>Sphingomonas solaris sp. nov., isolated from a solar panel from Boston, Massachusetts.</title>
        <authorList>
            <person name="Tanner K."/>
            <person name="Pascual J."/>
            <person name="Mancuso C."/>
            <person name="Pereto J."/>
            <person name="Khalil A."/>
            <person name="Vilanova C."/>
        </authorList>
    </citation>
    <scope>NUCLEOTIDE SEQUENCE [LARGE SCALE GENOMIC DNA]</scope>
    <source>
        <strain evidence="2 3">R4DWN</strain>
    </source>
</reference>
<dbReference type="AlphaFoldDB" id="A0A558R8E4"/>
<keyword evidence="1" id="KW-1133">Transmembrane helix</keyword>
<accession>A0A558R8E4</accession>
<feature type="transmembrane region" description="Helical" evidence="1">
    <location>
        <begin position="12"/>
        <end position="34"/>
    </location>
</feature>
<keyword evidence="1" id="KW-0812">Transmembrane</keyword>
<evidence type="ECO:0000313" key="3">
    <source>
        <dbReference type="Proteomes" id="UP000318681"/>
    </source>
</evidence>